<dbReference type="AlphaFoldDB" id="A0A819QB43"/>
<reference evidence="1" key="1">
    <citation type="submission" date="2021-02" db="EMBL/GenBank/DDBJ databases">
        <authorList>
            <person name="Nowell W R."/>
        </authorList>
    </citation>
    <scope>NUCLEOTIDE SEQUENCE</scope>
</reference>
<dbReference type="GO" id="GO:0008131">
    <property type="term" value="F:primary methylamine oxidase activity"/>
    <property type="evidence" value="ECO:0007669"/>
    <property type="project" value="InterPro"/>
</dbReference>
<dbReference type="GO" id="GO:0005507">
    <property type="term" value="F:copper ion binding"/>
    <property type="evidence" value="ECO:0007669"/>
    <property type="project" value="InterPro"/>
</dbReference>
<sequence length="61" mass="6680">MPVETTGFRLLPDGFFPGNPSIDVPPPDIKKVNTNSCAYIHDATTKNDNYDISTHTSVSKD</sequence>
<evidence type="ECO:0000313" key="2">
    <source>
        <dbReference type="Proteomes" id="UP000663874"/>
    </source>
</evidence>
<name>A0A819QB43_9BILA</name>
<gene>
    <name evidence="1" type="ORF">FNK824_LOCUS27127</name>
</gene>
<evidence type="ECO:0000313" key="1">
    <source>
        <dbReference type="EMBL" id="CAF4021989.1"/>
    </source>
</evidence>
<dbReference type="EMBL" id="CAJOBE010006945">
    <property type="protein sequence ID" value="CAF4021989.1"/>
    <property type="molecule type" value="Genomic_DNA"/>
</dbReference>
<dbReference type="GO" id="GO:0009308">
    <property type="term" value="P:amine metabolic process"/>
    <property type="evidence" value="ECO:0007669"/>
    <property type="project" value="InterPro"/>
</dbReference>
<proteinExistence type="predicted"/>
<dbReference type="GO" id="GO:0048038">
    <property type="term" value="F:quinone binding"/>
    <property type="evidence" value="ECO:0007669"/>
    <property type="project" value="InterPro"/>
</dbReference>
<feature type="non-terminal residue" evidence="1">
    <location>
        <position position="61"/>
    </location>
</feature>
<dbReference type="Gene3D" id="2.70.98.20">
    <property type="entry name" value="Copper amine oxidase, catalytic domain"/>
    <property type="match status" value="1"/>
</dbReference>
<comment type="caution">
    <text evidence="1">The sequence shown here is derived from an EMBL/GenBank/DDBJ whole genome shotgun (WGS) entry which is preliminary data.</text>
</comment>
<protein>
    <submittedName>
        <fullName evidence="1">Uncharacterized protein</fullName>
    </submittedName>
</protein>
<dbReference type="InterPro" id="IPR036460">
    <property type="entry name" value="Cu_amine_oxidase_C_sf"/>
</dbReference>
<dbReference type="Proteomes" id="UP000663874">
    <property type="component" value="Unassembled WGS sequence"/>
</dbReference>
<dbReference type="SUPFAM" id="SSF49998">
    <property type="entry name" value="Amine oxidase catalytic domain"/>
    <property type="match status" value="1"/>
</dbReference>
<accession>A0A819QB43</accession>
<organism evidence="1 2">
    <name type="scientific">Rotaria sordida</name>
    <dbReference type="NCBI Taxonomy" id="392033"/>
    <lineage>
        <taxon>Eukaryota</taxon>
        <taxon>Metazoa</taxon>
        <taxon>Spiralia</taxon>
        <taxon>Gnathifera</taxon>
        <taxon>Rotifera</taxon>
        <taxon>Eurotatoria</taxon>
        <taxon>Bdelloidea</taxon>
        <taxon>Philodinida</taxon>
        <taxon>Philodinidae</taxon>
        <taxon>Rotaria</taxon>
    </lineage>
</organism>